<dbReference type="Proteomes" id="UP000028488">
    <property type="component" value="Plasmid pPDG1"/>
</dbReference>
<feature type="region of interest" description="Disordered" evidence="1">
    <location>
        <begin position="675"/>
        <end position="709"/>
    </location>
</feature>
<dbReference type="SUPFAM" id="SSF55486">
    <property type="entry name" value="Metalloproteases ('zincins'), catalytic domain"/>
    <property type="match status" value="1"/>
</dbReference>
<dbReference type="EMBL" id="CP008948">
    <property type="protein sequence ID" value="AII10331.1"/>
    <property type="molecule type" value="Genomic_DNA"/>
</dbReference>
<proteinExistence type="predicted"/>
<accession>A0A076EX13</accession>
<feature type="region of interest" description="Disordered" evidence="1">
    <location>
        <begin position="353"/>
        <end position="402"/>
    </location>
</feature>
<dbReference type="AlphaFoldDB" id="A0A076EX13"/>
<gene>
    <name evidence="2" type="ORF">EP51_39010</name>
</gene>
<evidence type="ECO:0000313" key="3">
    <source>
        <dbReference type="Proteomes" id="UP000028488"/>
    </source>
</evidence>
<evidence type="ECO:0000256" key="1">
    <source>
        <dbReference type="SAM" id="MobiDB-lite"/>
    </source>
</evidence>
<geneLocation type="plasmid" evidence="2 3">
    <name>pPDG1</name>
</geneLocation>
<keyword evidence="2" id="KW-0614">Plasmid</keyword>
<feature type="compositionally biased region" description="Polar residues" evidence="1">
    <location>
        <begin position="353"/>
        <end position="362"/>
    </location>
</feature>
<sequence>MLRNAATARSSGTAAISGIPVVQREPVTVDAGFKAALDRGEWVSAVAYLAGRTQQDVDQLVNNLPHCESLLAAVRNDQHHVRGMLLICGFKLAKGNDWSKAARFISTLDDTGIDNTLALLTSDLEVKQLAKGARNTPGGGDDRLLSRIVARLRKSAGQLFGTLVATGSMPRQGVKHAWSFKADEAYKFHMDITFTPDPDVVEATNIAFVQTMSLLKTGTKTSKEDRKHISDRLNSEKQGIDRADYSKYGWYGQREDQKFNKTPTSGVSEGSVVGGNVIPAMLTDEPEGAIESTTWSYETSVIARAGKDAGLVYGVVTWGFVVDDKLQMTAIEPKYRNRPTADFASAVDAWNTQATKDPTTPGQKPLLPAQRSVASDAPTVQRERALPPQPVLGPPTATDAGGRARFGMALQRSVGNAATGLLLSSVQRCGSRVHGDCGCAEQRSIQDDIAIQRQQGPFGMARNEFLSMERKAVLATIQGLPMRDLLPKLAALPANVRTDEAAGQASGGPRLVVAMRAVAAKGKPWQPFVESEAGMLSGLPPDQIGDVVQFLGGSADYGYLKADQIHHPEHGGKFDGSVDPVGGLVTLFFRVQFDTAAVHWGPAAPGTPQAEQEARAGRAKFEADFKRVVESTWSFKGKIKALCPIGKVAAFDTKVVVTVVDADEHTLFHAFSESAEGRSNAGGGEGNLKVGGTEEGKPRTRTVSDPTGKRPVEVTTVQAPAAHEFGHAIGLSHPHCKGSDDDCYGVTAEERRDIMGAGNLLQVIRRGKKAPHDDFAPFEAIAKRWGEDRLTGAMAKCNTWSPA</sequence>
<evidence type="ECO:0000313" key="2">
    <source>
        <dbReference type="EMBL" id="AII10331.1"/>
    </source>
</evidence>
<organism evidence="2 3">
    <name type="scientific">Rhodococcus opacus</name>
    <name type="common">Nocardia opaca</name>
    <dbReference type="NCBI Taxonomy" id="37919"/>
    <lineage>
        <taxon>Bacteria</taxon>
        <taxon>Bacillati</taxon>
        <taxon>Actinomycetota</taxon>
        <taxon>Actinomycetes</taxon>
        <taxon>Mycobacteriales</taxon>
        <taxon>Nocardiaceae</taxon>
        <taxon>Rhodococcus</taxon>
    </lineage>
</organism>
<protein>
    <submittedName>
        <fullName evidence="2">Uncharacterized protein</fullName>
    </submittedName>
</protein>
<name>A0A076EX13_RHOOP</name>
<reference evidence="2 3" key="1">
    <citation type="submission" date="2014-07" db="EMBL/GenBank/DDBJ databases">
        <title>Genome Sequence of Rhodococcus opacus Strain R7, a Biodegrader of Mono- and Polycyclic Aromatic Hydrocarbons.</title>
        <authorList>
            <person name="Di Gennaro P."/>
            <person name="Zampolli J."/>
            <person name="Presti I."/>
            <person name="Cappelletti M."/>
            <person name="D'Ursi P."/>
            <person name="Orro A."/>
            <person name="Mezzelani A."/>
            <person name="Milanesi L."/>
        </authorList>
    </citation>
    <scope>NUCLEOTIDE SEQUENCE [LARGE SCALE GENOMIC DNA]</scope>
    <source>
        <strain evidence="2 3">R7</strain>
        <plasmid evidence="2">pPDG1</plasmid>
    </source>
</reference>